<keyword evidence="9" id="KW-1185">Reference proteome</keyword>
<dbReference type="Proteomes" id="UP000241436">
    <property type="component" value="Unassembled WGS sequence"/>
</dbReference>
<dbReference type="InterPro" id="IPR036909">
    <property type="entry name" value="Cyt_c-like_dom_sf"/>
</dbReference>
<evidence type="ECO:0000313" key="8">
    <source>
        <dbReference type="EMBL" id="PTL37055.1"/>
    </source>
</evidence>
<evidence type="ECO:0000256" key="6">
    <source>
        <dbReference type="PROSITE-ProRule" id="PRU00433"/>
    </source>
</evidence>
<keyword evidence="1" id="KW-0813">Transport</keyword>
<evidence type="ECO:0000256" key="5">
    <source>
        <dbReference type="ARBA" id="ARBA00023004"/>
    </source>
</evidence>
<dbReference type="InterPro" id="IPR008168">
    <property type="entry name" value="Cyt_C_IC"/>
</dbReference>
<evidence type="ECO:0000256" key="4">
    <source>
        <dbReference type="ARBA" id="ARBA00022982"/>
    </source>
</evidence>
<evidence type="ECO:0000259" key="7">
    <source>
        <dbReference type="PROSITE" id="PS51007"/>
    </source>
</evidence>
<dbReference type="GO" id="GO:0020037">
    <property type="term" value="F:heme binding"/>
    <property type="evidence" value="ECO:0007669"/>
    <property type="project" value="InterPro"/>
</dbReference>
<protein>
    <submittedName>
        <fullName evidence="8">Cytochrome C</fullName>
    </submittedName>
</protein>
<proteinExistence type="predicted"/>
<evidence type="ECO:0000256" key="2">
    <source>
        <dbReference type="ARBA" id="ARBA00022617"/>
    </source>
</evidence>
<reference evidence="9" key="2">
    <citation type="journal article" date="2018" name="Environ. Microbiol.">
        <title>Bloom of a denitrifying methanotroph, 'Candidatus Methylomirabilis limnetica', in a deep stratified lake.</title>
        <authorList>
            <person name="Graf J.S."/>
            <person name="Mayr M.J."/>
            <person name="Marchant H.K."/>
            <person name="Tienken D."/>
            <person name="Hach P.F."/>
            <person name="Brand A."/>
            <person name="Schubert C.J."/>
            <person name="Kuypers M.M."/>
            <person name="Milucka J."/>
        </authorList>
    </citation>
    <scope>NUCLEOTIDE SEQUENCE [LARGE SCALE GENOMIC DNA]</scope>
    <source>
        <strain evidence="9">Zug</strain>
    </source>
</reference>
<evidence type="ECO:0000256" key="3">
    <source>
        <dbReference type="ARBA" id="ARBA00022723"/>
    </source>
</evidence>
<keyword evidence="3 6" id="KW-0479">Metal-binding</keyword>
<accession>A0A2T4U103</accession>
<dbReference type="InterPro" id="IPR009056">
    <property type="entry name" value="Cyt_c-like_dom"/>
</dbReference>
<dbReference type="Pfam" id="PF13442">
    <property type="entry name" value="Cytochrome_CBB3"/>
    <property type="match status" value="1"/>
</dbReference>
<sequence>MVLVVEASPVFGAESQGTSSPQSRYGLRCASCHGASGKGDGWRAKLSWLKMPNFSDSAYMQTRSDDDFLIAIKQGRKSVMPAYGLELPEREIKDLVALIRSFDKAPAPPKPAGTAR</sequence>
<dbReference type="PROSITE" id="PS51007">
    <property type="entry name" value="CYTC"/>
    <property type="match status" value="1"/>
</dbReference>
<name>A0A2T4U103_9BACT</name>
<keyword evidence="4" id="KW-0249">Electron transport</keyword>
<dbReference type="GO" id="GO:0009055">
    <property type="term" value="F:electron transfer activity"/>
    <property type="evidence" value="ECO:0007669"/>
    <property type="project" value="InterPro"/>
</dbReference>
<gene>
    <name evidence="8" type="ORF">CLG94_01585</name>
</gene>
<keyword evidence="2 6" id="KW-0349">Heme</keyword>
<dbReference type="EMBL" id="NVQC01000009">
    <property type="protein sequence ID" value="PTL37055.1"/>
    <property type="molecule type" value="Genomic_DNA"/>
</dbReference>
<dbReference type="OrthoDB" id="9811281at2"/>
<reference evidence="8 9" key="1">
    <citation type="submission" date="2017-09" db="EMBL/GenBank/DDBJ databases">
        <title>Bloom of a denitrifying methanotroph, Candidatus Methylomirabilis limnetica, in a deep stratified lake.</title>
        <authorList>
            <person name="Graf J.S."/>
            <person name="Marchant H.K."/>
            <person name="Tienken D."/>
            <person name="Hach P.F."/>
            <person name="Brand A."/>
            <person name="Schubert C.J."/>
            <person name="Kuypers M.M."/>
            <person name="Milucka J."/>
        </authorList>
    </citation>
    <scope>NUCLEOTIDE SEQUENCE [LARGE SCALE GENOMIC DNA]</scope>
    <source>
        <strain evidence="8 9">Zug</strain>
    </source>
</reference>
<dbReference type="SUPFAM" id="SSF46626">
    <property type="entry name" value="Cytochrome c"/>
    <property type="match status" value="1"/>
</dbReference>
<keyword evidence="5 6" id="KW-0408">Iron</keyword>
<organism evidence="8 9">
    <name type="scientific">Candidatus Methylomirabilis limnetica</name>
    <dbReference type="NCBI Taxonomy" id="2033718"/>
    <lineage>
        <taxon>Bacteria</taxon>
        <taxon>Candidatus Methylomirabilota</taxon>
        <taxon>Candidatus Methylomirabilia</taxon>
        <taxon>Candidatus Methylomirabilales</taxon>
        <taxon>Candidatus Methylomirabilaceae</taxon>
        <taxon>Candidatus Methylomirabilis</taxon>
    </lineage>
</organism>
<dbReference type="GO" id="GO:0005506">
    <property type="term" value="F:iron ion binding"/>
    <property type="evidence" value="ECO:0007669"/>
    <property type="project" value="InterPro"/>
</dbReference>
<dbReference type="AlphaFoldDB" id="A0A2T4U103"/>
<dbReference type="PRINTS" id="PR00605">
    <property type="entry name" value="CYTCHROMECIC"/>
</dbReference>
<comment type="caution">
    <text evidence="8">The sequence shown here is derived from an EMBL/GenBank/DDBJ whole genome shotgun (WGS) entry which is preliminary data.</text>
</comment>
<dbReference type="Gene3D" id="1.10.760.10">
    <property type="entry name" value="Cytochrome c-like domain"/>
    <property type="match status" value="1"/>
</dbReference>
<evidence type="ECO:0000256" key="1">
    <source>
        <dbReference type="ARBA" id="ARBA00022448"/>
    </source>
</evidence>
<evidence type="ECO:0000313" key="9">
    <source>
        <dbReference type="Proteomes" id="UP000241436"/>
    </source>
</evidence>
<feature type="domain" description="Cytochrome c" evidence="7">
    <location>
        <begin position="12"/>
        <end position="103"/>
    </location>
</feature>